<keyword evidence="1" id="KW-0472">Membrane</keyword>
<dbReference type="Proteomes" id="UP000756921">
    <property type="component" value="Unassembled WGS sequence"/>
</dbReference>
<name>A0A9P6KQU5_9PLEO</name>
<sequence>MTTLGGILPYGGIQLGSPDAVSACKHGTFSTGGVLYPWKSAAVIATIVVGGSTLFFVLPAYEIFIHKGRSTYLPLHLFKNIRFQSAAYNTGIAAGEYCGFSIVFPQIVQTVYYRRG</sequence>
<dbReference type="AlphaFoldDB" id="A0A9P6KQU5"/>
<protein>
    <submittedName>
        <fullName evidence="2">Trichothecene efflux pump</fullName>
    </submittedName>
</protein>
<feature type="transmembrane region" description="Helical" evidence="1">
    <location>
        <begin position="41"/>
        <end position="61"/>
    </location>
</feature>
<keyword evidence="3" id="KW-1185">Reference proteome</keyword>
<gene>
    <name evidence="2" type="ORF">PMIN01_06922</name>
</gene>
<dbReference type="EMBL" id="WJXW01000006">
    <property type="protein sequence ID" value="KAF9735517.1"/>
    <property type="molecule type" value="Genomic_DNA"/>
</dbReference>
<evidence type="ECO:0000313" key="3">
    <source>
        <dbReference type="Proteomes" id="UP000756921"/>
    </source>
</evidence>
<keyword evidence="1" id="KW-1133">Transmembrane helix</keyword>
<organism evidence="2 3">
    <name type="scientific">Paraphaeosphaeria minitans</name>
    <dbReference type="NCBI Taxonomy" id="565426"/>
    <lineage>
        <taxon>Eukaryota</taxon>
        <taxon>Fungi</taxon>
        <taxon>Dikarya</taxon>
        <taxon>Ascomycota</taxon>
        <taxon>Pezizomycotina</taxon>
        <taxon>Dothideomycetes</taxon>
        <taxon>Pleosporomycetidae</taxon>
        <taxon>Pleosporales</taxon>
        <taxon>Massarineae</taxon>
        <taxon>Didymosphaeriaceae</taxon>
        <taxon>Paraphaeosphaeria</taxon>
    </lineage>
</organism>
<evidence type="ECO:0000313" key="2">
    <source>
        <dbReference type="EMBL" id="KAF9735517.1"/>
    </source>
</evidence>
<evidence type="ECO:0000256" key="1">
    <source>
        <dbReference type="SAM" id="Phobius"/>
    </source>
</evidence>
<keyword evidence="1" id="KW-0812">Transmembrane</keyword>
<dbReference type="OrthoDB" id="4161376at2759"/>
<proteinExistence type="predicted"/>
<comment type="caution">
    <text evidence="2">The sequence shown here is derived from an EMBL/GenBank/DDBJ whole genome shotgun (WGS) entry which is preliminary data.</text>
</comment>
<reference evidence="2" key="1">
    <citation type="journal article" date="2020" name="Mol. Plant Microbe Interact.">
        <title>Genome Sequence of the Biocontrol Agent Coniothyrium minitans strain Conio (IMI 134523).</title>
        <authorList>
            <person name="Patel D."/>
            <person name="Shittu T.A."/>
            <person name="Baroncelli R."/>
            <person name="Muthumeenakshi S."/>
            <person name="Osborne T.H."/>
            <person name="Janganan T.K."/>
            <person name="Sreenivasaprasad S."/>
        </authorList>
    </citation>
    <scope>NUCLEOTIDE SEQUENCE</scope>
    <source>
        <strain evidence="2">Conio</strain>
    </source>
</reference>
<accession>A0A9P6KQU5</accession>